<organism evidence="1 2">
    <name type="scientific">Mesonia aestuariivivens</name>
    <dbReference type="NCBI Taxonomy" id="2796128"/>
    <lineage>
        <taxon>Bacteria</taxon>
        <taxon>Pseudomonadati</taxon>
        <taxon>Bacteroidota</taxon>
        <taxon>Flavobacteriia</taxon>
        <taxon>Flavobacteriales</taxon>
        <taxon>Flavobacteriaceae</taxon>
        <taxon>Mesonia</taxon>
    </lineage>
</organism>
<reference evidence="1 2" key="1">
    <citation type="submission" date="2021-07" db="EMBL/GenBank/DDBJ databases">
        <title>Mesonia aestuariivivens sp. nov., isolated from a tidal flat.</title>
        <authorList>
            <person name="Kim Y.-O."/>
            <person name="Yoon J.-H."/>
        </authorList>
    </citation>
    <scope>NUCLEOTIDE SEQUENCE [LARGE SCALE GENOMIC DNA]</scope>
    <source>
        <strain evidence="1 2">JHPTF-M18</strain>
    </source>
</reference>
<evidence type="ECO:0000313" key="2">
    <source>
        <dbReference type="Proteomes" id="UP000719267"/>
    </source>
</evidence>
<gene>
    <name evidence="1" type="ORF">KW502_01840</name>
</gene>
<dbReference type="EMBL" id="JAHWDF010000002">
    <property type="protein sequence ID" value="MBW2960539.1"/>
    <property type="molecule type" value="Genomic_DNA"/>
</dbReference>
<accession>A0ABS6W091</accession>
<evidence type="ECO:0000313" key="1">
    <source>
        <dbReference type="EMBL" id="MBW2960539.1"/>
    </source>
</evidence>
<sequence length="583" mass="65884">MKTLKLFNAVIAKPSVANPYLSDLGFVIEPEAFWAKDQIIAYYAQEQLDGNQLNKSFHKSWKKIAESSRADLFIEQIQHYLSTYGTNFSSEVYIPDEVLNLPDVKLTYKVIQAFSKPKMIHKCLSLLQSGIALKEETVDDVLSILVDELDYQFTGKETIKNKEALVKIAENYQVYPENPVEFLRYIIYRTTDTTLLIKNKELVELIKTSSYNPSASFKNFGLEKLAEIFNRFKPLFLAYKNRAPKTINKISKLSKKHHKPLVNNPLNEVTQQLLSPANLHWLDNATPFTLFKALIACYSRKEGQDTFVYRIRNGKSWVQKDAVSYVNAKNYAFLMKYLQGRFDLSEKTFFIPEDVKYGVPTSEKMFVGNVPTGTRFYGDKLAVGIYWENAWGARDLDLSGLNIGGKVGWNSSYNQSEGSLMYSGDVTDATEGAIEYLYAQQGLTAPTLIQNNVYQGETNASYKIIIGKGDAVDKDYMMNPNKVITELKTNAAQQQTVLGMLIPEEEKQCFVVLNFGAGTLKVSGNSEVSTLATRALVQQWTNPLSLNELLVALGAKKVEEKTQATFDLSLENLTKDRLMTIFS</sequence>
<comment type="caution">
    <text evidence="1">The sequence shown here is derived from an EMBL/GenBank/DDBJ whole genome shotgun (WGS) entry which is preliminary data.</text>
</comment>
<keyword evidence="2" id="KW-1185">Reference proteome</keyword>
<dbReference type="Proteomes" id="UP000719267">
    <property type="component" value="Unassembled WGS sequence"/>
</dbReference>
<dbReference type="RefSeq" id="WP_219038830.1">
    <property type="nucleotide sequence ID" value="NZ_JAHWDF010000002.1"/>
</dbReference>
<proteinExistence type="predicted"/>
<protein>
    <submittedName>
        <fullName evidence="1">Uncharacterized protein</fullName>
    </submittedName>
</protein>
<name>A0ABS6W091_9FLAO</name>